<evidence type="ECO:0000259" key="4">
    <source>
        <dbReference type="PROSITE" id="PS01124"/>
    </source>
</evidence>
<dbReference type="SUPFAM" id="SSF51215">
    <property type="entry name" value="Regulatory protein AraC"/>
    <property type="match status" value="1"/>
</dbReference>
<sequence>MLVYFSYGRRRYFEEPIRGQVRLFWEFQAVVQGAIRRTLSDGSGAALLQESTLWLSPPGSTHGWSGKPRQPATIVVFHFRYIPEVLAQCLGGGREARISLTGEDCRRLRRLAGQVRSYWDHPAPGMMLCYEHALMELSLLVYESLGRDGHRTGQRVHARVQGALSWFSARMRDNPGLDEVARAIHVSPAHLRRLFHESFQNSPREIFDQLRFQRAMQLLTDTDLPVGEIALACGFEELSSFSRAFKRRFGSSARELRSGARMVPVGHPLEGH</sequence>
<dbReference type="GO" id="GO:0003700">
    <property type="term" value="F:DNA-binding transcription factor activity"/>
    <property type="evidence" value="ECO:0007669"/>
    <property type="project" value="InterPro"/>
</dbReference>
<dbReference type="PRINTS" id="PR00032">
    <property type="entry name" value="HTHARAC"/>
</dbReference>
<comment type="caution">
    <text evidence="5">The sequence shown here is derived from an EMBL/GenBank/DDBJ whole genome shotgun (WGS) entry which is preliminary data.</text>
</comment>
<dbReference type="Gene3D" id="1.10.10.60">
    <property type="entry name" value="Homeodomain-like"/>
    <property type="match status" value="2"/>
</dbReference>
<keyword evidence="1" id="KW-0805">Transcription regulation</keyword>
<keyword evidence="3" id="KW-0804">Transcription</keyword>
<keyword evidence="2" id="KW-0238">DNA-binding</keyword>
<gene>
    <name evidence="5" type="ORF">H5P28_17310</name>
</gene>
<proteinExistence type="predicted"/>
<dbReference type="PROSITE" id="PS01124">
    <property type="entry name" value="HTH_ARAC_FAMILY_2"/>
    <property type="match status" value="1"/>
</dbReference>
<evidence type="ECO:0000313" key="6">
    <source>
        <dbReference type="Proteomes" id="UP000546464"/>
    </source>
</evidence>
<name>A0A842HJ78_9BACT</name>
<organism evidence="5 6">
    <name type="scientific">Ruficoccus amylovorans</name>
    <dbReference type="NCBI Taxonomy" id="1804625"/>
    <lineage>
        <taxon>Bacteria</taxon>
        <taxon>Pseudomonadati</taxon>
        <taxon>Verrucomicrobiota</taxon>
        <taxon>Opitutia</taxon>
        <taxon>Puniceicoccales</taxon>
        <taxon>Cerasicoccaceae</taxon>
        <taxon>Ruficoccus</taxon>
    </lineage>
</organism>
<dbReference type="InterPro" id="IPR020449">
    <property type="entry name" value="Tscrpt_reg_AraC-type_HTH"/>
</dbReference>
<evidence type="ECO:0000256" key="3">
    <source>
        <dbReference type="ARBA" id="ARBA00023163"/>
    </source>
</evidence>
<keyword evidence="6" id="KW-1185">Reference proteome</keyword>
<accession>A0A842HJ78</accession>
<dbReference type="AlphaFoldDB" id="A0A842HJ78"/>
<protein>
    <submittedName>
        <fullName evidence="5">Helix-turn-helix transcriptional regulator</fullName>
    </submittedName>
</protein>
<dbReference type="PANTHER" id="PTHR46796">
    <property type="entry name" value="HTH-TYPE TRANSCRIPTIONAL ACTIVATOR RHAS-RELATED"/>
    <property type="match status" value="1"/>
</dbReference>
<dbReference type="PANTHER" id="PTHR46796:SF6">
    <property type="entry name" value="ARAC SUBFAMILY"/>
    <property type="match status" value="1"/>
</dbReference>
<reference evidence="5 6" key="1">
    <citation type="submission" date="2020-07" db="EMBL/GenBank/DDBJ databases">
        <authorList>
            <person name="Feng X."/>
        </authorList>
    </citation>
    <scope>NUCLEOTIDE SEQUENCE [LARGE SCALE GENOMIC DNA]</scope>
    <source>
        <strain evidence="5 6">JCM31066</strain>
    </source>
</reference>
<feature type="domain" description="HTH araC/xylS-type" evidence="4">
    <location>
        <begin position="161"/>
        <end position="259"/>
    </location>
</feature>
<evidence type="ECO:0000256" key="1">
    <source>
        <dbReference type="ARBA" id="ARBA00023015"/>
    </source>
</evidence>
<dbReference type="EMBL" id="JACHVB010000060">
    <property type="protein sequence ID" value="MBC2596028.1"/>
    <property type="molecule type" value="Genomic_DNA"/>
</dbReference>
<dbReference type="SUPFAM" id="SSF46689">
    <property type="entry name" value="Homeodomain-like"/>
    <property type="match status" value="2"/>
</dbReference>
<dbReference type="InterPro" id="IPR050204">
    <property type="entry name" value="AraC_XylS_family_regulators"/>
</dbReference>
<dbReference type="SMART" id="SM00342">
    <property type="entry name" value="HTH_ARAC"/>
    <property type="match status" value="1"/>
</dbReference>
<dbReference type="Pfam" id="PF12833">
    <property type="entry name" value="HTH_18"/>
    <property type="match status" value="1"/>
</dbReference>
<dbReference type="InterPro" id="IPR009057">
    <property type="entry name" value="Homeodomain-like_sf"/>
</dbReference>
<dbReference type="RefSeq" id="WP_185676946.1">
    <property type="nucleotide sequence ID" value="NZ_JACHVB010000060.1"/>
</dbReference>
<dbReference type="Proteomes" id="UP000546464">
    <property type="component" value="Unassembled WGS sequence"/>
</dbReference>
<dbReference type="GO" id="GO:0043565">
    <property type="term" value="F:sequence-specific DNA binding"/>
    <property type="evidence" value="ECO:0007669"/>
    <property type="project" value="InterPro"/>
</dbReference>
<dbReference type="InterPro" id="IPR037923">
    <property type="entry name" value="HTH-like"/>
</dbReference>
<dbReference type="InterPro" id="IPR018060">
    <property type="entry name" value="HTH_AraC"/>
</dbReference>
<evidence type="ECO:0000256" key="2">
    <source>
        <dbReference type="ARBA" id="ARBA00023125"/>
    </source>
</evidence>
<evidence type="ECO:0000313" key="5">
    <source>
        <dbReference type="EMBL" id="MBC2596028.1"/>
    </source>
</evidence>